<dbReference type="Proteomes" id="UP000006514">
    <property type="component" value="Unassembled WGS sequence"/>
</dbReference>
<evidence type="ECO:0000313" key="2">
    <source>
        <dbReference type="EMBL" id="EJD35352.1"/>
    </source>
</evidence>
<dbReference type="EMBL" id="JH687893">
    <property type="protein sequence ID" value="EJD35352.1"/>
    <property type="molecule type" value="Genomic_DNA"/>
</dbReference>
<keyword evidence="3" id="KW-1185">Reference proteome</keyword>
<organism evidence="2 3">
    <name type="scientific">Auricularia subglabra (strain TFB-10046 / SS5)</name>
    <name type="common">White-rot fungus</name>
    <name type="synonym">Auricularia delicata (strain TFB10046)</name>
    <dbReference type="NCBI Taxonomy" id="717982"/>
    <lineage>
        <taxon>Eukaryota</taxon>
        <taxon>Fungi</taxon>
        <taxon>Dikarya</taxon>
        <taxon>Basidiomycota</taxon>
        <taxon>Agaricomycotina</taxon>
        <taxon>Agaricomycetes</taxon>
        <taxon>Auriculariales</taxon>
        <taxon>Auriculariaceae</taxon>
        <taxon>Auricularia</taxon>
    </lineage>
</organism>
<feature type="transmembrane region" description="Helical" evidence="1">
    <location>
        <begin position="192"/>
        <end position="221"/>
    </location>
</feature>
<accession>J0CX91</accession>
<evidence type="ECO:0000313" key="3">
    <source>
        <dbReference type="Proteomes" id="UP000006514"/>
    </source>
</evidence>
<keyword evidence="1" id="KW-0812">Transmembrane</keyword>
<sequence length="312" mass="34797">MRLAEVDYRWIDYGPVQNWFIACILRAIYTDRSMTSYGTSYASELQRREQEETPHLFEEHTWFIAAVYYAGSVLFLGAPYVYFIRIQSVDRTRFGDGVSTERWHSFVSALVKEWRDSNLVATVLLAANVSVLALPNLDSTCHLLSVLSMMAAIGSVIMGFYLVWRHEPHESSSSQIGLHYFMRARIRTSSSVPLSFALSIPLVLLLWAFLGFLAAISTNAFHGQGNAGGFLSTLIPNSTSFGVVVMLVALITTGVFMWMFFANAWVPCGVEYEEYHASAGMNASPSLRSTPASPSNLLAGTNESWYTPHARI</sequence>
<dbReference type="PROSITE" id="PS51257">
    <property type="entry name" value="PROKAR_LIPOPROTEIN"/>
    <property type="match status" value="1"/>
</dbReference>
<dbReference type="eggNOG" id="ENOG502RMYK">
    <property type="taxonomic scope" value="Eukaryota"/>
</dbReference>
<evidence type="ECO:0000256" key="1">
    <source>
        <dbReference type="SAM" id="Phobius"/>
    </source>
</evidence>
<protein>
    <submittedName>
        <fullName evidence="2">Uncharacterized protein</fullName>
    </submittedName>
</protein>
<dbReference type="OMA" id="IVWISHR"/>
<name>J0CX91_AURST</name>
<reference evidence="3" key="1">
    <citation type="journal article" date="2012" name="Science">
        <title>The Paleozoic origin of enzymatic lignin decomposition reconstructed from 31 fungal genomes.</title>
        <authorList>
            <person name="Floudas D."/>
            <person name="Binder M."/>
            <person name="Riley R."/>
            <person name="Barry K."/>
            <person name="Blanchette R.A."/>
            <person name="Henrissat B."/>
            <person name="Martinez A.T."/>
            <person name="Otillar R."/>
            <person name="Spatafora J.W."/>
            <person name="Yadav J.S."/>
            <person name="Aerts A."/>
            <person name="Benoit I."/>
            <person name="Boyd A."/>
            <person name="Carlson A."/>
            <person name="Copeland A."/>
            <person name="Coutinho P.M."/>
            <person name="de Vries R.P."/>
            <person name="Ferreira P."/>
            <person name="Findley K."/>
            <person name="Foster B."/>
            <person name="Gaskell J."/>
            <person name="Glotzer D."/>
            <person name="Gorecki P."/>
            <person name="Heitman J."/>
            <person name="Hesse C."/>
            <person name="Hori C."/>
            <person name="Igarashi K."/>
            <person name="Jurgens J.A."/>
            <person name="Kallen N."/>
            <person name="Kersten P."/>
            <person name="Kohler A."/>
            <person name="Kuees U."/>
            <person name="Kumar T.K.A."/>
            <person name="Kuo A."/>
            <person name="LaButti K."/>
            <person name="Larrondo L.F."/>
            <person name="Lindquist E."/>
            <person name="Ling A."/>
            <person name="Lombard V."/>
            <person name="Lucas S."/>
            <person name="Lundell T."/>
            <person name="Martin R."/>
            <person name="McLaughlin D.J."/>
            <person name="Morgenstern I."/>
            <person name="Morin E."/>
            <person name="Murat C."/>
            <person name="Nagy L.G."/>
            <person name="Nolan M."/>
            <person name="Ohm R.A."/>
            <person name="Patyshakuliyeva A."/>
            <person name="Rokas A."/>
            <person name="Ruiz-Duenas F.J."/>
            <person name="Sabat G."/>
            <person name="Salamov A."/>
            <person name="Samejima M."/>
            <person name="Schmutz J."/>
            <person name="Slot J.C."/>
            <person name="St John F."/>
            <person name="Stenlid J."/>
            <person name="Sun H."/>
            <person name="Sun S."/>
            <person name="Syed K."/>
            <person name="Tsang A."/>
            <person name="Wiebenga A."/>
            <person name="Young D."/>
            <person name="Pisabarro A."/>
            <person name="Eastwood D.C."/>
            <person name="Martin F."/>
            <person name="Cullen D."/>
            <person name="Grigoriev I.V."/>
            <person name="Hibbett D.S."/>
        </authorList>
    </citation>
    <scope>NUCLEOTIDE SEQUENCE [LARGE SCALE GENOMIC DNA]</scope>
    <source>
        <strain evidence="3">TFB10046</strain>
    </source>
</reference>
<gene>
    <name evidence="2" type="ORF">AURDEDRAFT_175556</name>
</gene>
<feature type="transmembrane region" description="Helical" evidence="1">
    <location>
        <begin position="143"/>
        <end position="164"/>
    </location>
</feature>
<feature type="transmembrane region" description="Helical" evidence="1">
    <location>
        <begin position="62"/>
        <end position="83"/>
    </location>
</feature>
<keyword evidence="1" id="KW-1133">Transmembrane helix</keyword>
<dbReference type="KEGG" id="adl:AURDEDRAFT_175556"/>
<dbReference type="OrthoDB" id="3208379at2759"/>
<keyword evidence="1" id="KW-0472">Membrane</keyword>
<proteinExistence type="predicted"/>
<feature type="transmembrane region" description="Helical" evidence="1">
    <location>
        <begin position="119"/>
        <end position="137"/>
    </location>
</feature>
<feature type="transmembrane region" description="Helical" evidence="1">
    <location>
        <begin position="241"/>
        <end position="261"/>
    </location>
</feature>
<dbReference type="InParanoid" id="J0CX91"/>
<dbReference type="AlphaFoldDB" id="J0CX91"/>